<sequence length="95" mass="10303">MSHSMSSIGASPATISISESRGNKKYKDQPATDGIQIGDTDSECNERAVGKSHPLSESILEASKTLEVEEAIYFRFKDNKEKVIAELVRLGEGST</sequence>
<protein>
    <submittedName>
        <fullName evidence="2">Uncharacterized protein</fullName>
    </submittedName>
</protein>
<keyword evidence="3" id="KW-1185">Reference proteome</keyword>
<gene>
    <name evidence="2" type="ORF">V6N11_021924</name>
</gene>
<evidence type="ECO:0000256" key="1">
    <source>
        <dbReference type="SAM" id="MobiDB-lite"/>
    </source>
</evidence>
<reference evidence="2 3" key="1">
    <citation type="journal article" date="2024" name="G3 (Bethesda)">
        <title>Genome assembly of Hibiscus sabdariffa L. provides insights into metabolisms of medicinal natural products.</title>
        <authorList>
            <person name="Kim T."/>
        </authorList>
    </citation>
    <scope>NUCLEOTIDE SEQUENCE [LARGE SCALE GENOMIC DNA]</scope>
    <source>
        <strain evidence="2">TK-2024</strain>
        <tissue evidence="2">Old leaves</tissue>
    </source>
</reference>
<feature type="region of interest" description="Disordered" evidence="1">
    <location>
        <begin position="1"/>
        <end position="54"/>
    </location>
</feature>
<dbReference type="EMBL" id="JBBPBN010000005">
    <property type="protein sequence ID" value="KAK9037001.1"/>
    <property type="molecule type" value="Genomic_DNA"/>
</dbReference>
<name>A0ABR2THN0_9ROSI</name>
<feature type="compositionally biased region" description="Polar residues" evidence="1">
    <location>
        <begin position="1"/>
        <end position="20"/>
    </location>
</feature>
<comment type="caution">
    <text evidence="2">The sequence shown here is derived from an EMBL/GenBank/DDBJ whole genome shotgun (WGS) entry which is preliminary data.</text>
</comment>
<organism evidence="2 3">
    <name type="scientific">Hibiscus sabdariffa</name>
    <name type="common">roselle</name>
    <dbReference type="NCBI Taxonomy" id="183260"/>
    <lineage>
        <taxon>Eukaryota</taxon>
        <taxon>Viridiplantae</taxon>
        <taxon>Streptophyta</taxon>
        <taxon>Embryophyta</taxon>
        <taxon>Tracheophyta</taxon>
        <taxon>Spermatophyta</taxon>
        <taxon>Magnoliopsida</taxon>
        <taxon>eudicotyledons</taxon>
        <taxon>Gunneridae</taxon>
        <taxon>Pentapetalae</taxon>
        <taxon>rosids</taxon>
        <taxon>malvids</taxon>
        <taxon>Malvales</taxon>
        <taxon>Malvaceae</taxon>
        <taxon>Malvoideae</taxon>
        <taxon>Hibiscus</taxon>
    </lineage>
</organism>
<proteinExistence type="predicted"/>
<accession>A0ABR2THN0</accession>
<dbReference type="Proteomes" id="UP001396334">
    <property type="component" value="Unassembled WGS sequence"/>
</dbReference>
<evidence type="ECO:0000313" key="2">
    <source>
        <dbReference type="EMBL" id="KAK9037001.1"/>
    </source>
</evidence>
<feature type="compositionally biased region" description="Basic and acidic residues" evidence="1">
    <location>
        <begin position="21"/>
        <end position="30"/>
    </location>
</feature>
<evidence type="ECO:0000313" key="3">
    <source>
        <dbReference type="Proteomes" id="UP001396334"/>
    </source>
</evidence>